<evidence type="ECO:0000313" key="2">
    <source>
        <dbReference type="Proteomes" id="UP001225134"/>
    </source>
</evidence>
<gene>
    <name evidence="1" type="ORF">QQA45_06770</name>
</gene>
<dbReference type="Proteomes" id="UP001225134">
    <property type="component" value="Unassembled WGS sequence"/>
</dbReference>
<reference evidence="1 2" key="1">
    <citation type="submission" date="2023-06" db="EMBL/GenBank/DDBJ databases">
        <title>Antibody response to the Sneathia vaginalis cytopathogenic toxin A during pregnancy.</title>
        <authorList>
            <person name="Mccoy Z.T."/>
            <person name="Serrano M.G."/>
            <person name="Spaine K."/>
            <person name="Edwards D.J."/>
            <person name="Buck G.A."/>
            <person name="Jefferson K."/>
        </authorList>
    </citation>
    <scope>NUCLEOTIDE SEQUENCE [LARGE SCALE GENOMIC DNA]</scope>
    <source>
        <strain evidence="1 2">CCUG 42621</strain>
    </source>
</reference>
<keyword evidence="2" id="KW-1185">Reference proteome</keyword>
<proteinExistence type="predicted"/>
<organism evidence="1 2">
    <name type="scientific">Sneathia sanguinegens</name>
    <dbReference type="NCBI Taxonomy" id="40543"/>
    <lineage>
        <taxon>Bacteria</taxon>
        <taxon>Fusobacteriati</taxon>
        <taxon>Fusobacteriota</taxon>
        <taxon>Fusobacteriia</taxon>
        <taxon>Fusobacteriales</taxon>
        <taxon>Leptotrichiaceae</taxon>
        <taxon>Sneathia</taxon>
    </lineage>
</organism>
<name>A0ABT7HKW8_9FUSO</name>
<comment type="caution">
    <text evidence="1">The sequence shown here is derived from an EMBL/GenBank/DDBJ whole genome shotgun (WGS) entry which is preliminary data.</text>
</comment>
<evidence type="ECO:0000313" key="1">
    <source>
        <dbReference type="EMBL" id="MDK9581180.1"/>
    </source>
</evidence>
<protein>
    <submittedName>
        <fullName evidence="1">Uncharacterized protein</fullName>
    </submittedName>
</protein>
<dbReference type="EMBL" id="JASSPP010000014">
    <property type="protein sequence ID" value="MDK9581180.1"/>
    <property type="molecule type" value="Genomic_DNA"/>
</dbReference>
<dbReference type="RefSeq" id="WP_285153555.1">
    <property type="nucleotide sequence ID" value="NZ_JASSPP010000014.1"/>
</dbReference>
<accession>A0ABT7HKW8</accession>
<sequence length="78" mass="9194">MKDGTIWLIETKGGEYKGQSKNIDIQVGNKFKVLKNFCKRHGYNFGFVRDVNDELYINNEKYVDDMKNDSWKKLSKVI</sequence>